<reference evidence="2 3" key="1">
    <citation type="submission" date="2024-01" db="EMBL/GenBank/DDBJ databases">
        <title>Comparative genomics of Cryptococcus and Kwoniella reveals pathogenesis evolution and contrasting modes of karyotype evolution via chromosome fusion or intercentromeric recombination.</title>
        <authorList>
            <person name="Coelho M.A."/>
            <person name="David-Palma M."/>
            <person name="Shea T."/>
            <person name="Bowers K."/>
            <person name="McGinley-Smith S."/>
            <person name="Mohammad A.W."/>
            <person name="Gnirke A."/>
            <person name="Yurkov A.M."/>
            <person name="Nowrousian M."/>
            <person name="Sun S."/>
            <person name="Cuomo C.A."/>
            <person name="Heitman J."/>
        </authorList>
    </citation>
    <scope>NUCLEOTIDE SEQUENCE [LARGE SCALE GENOMIC DNA]</scope>
    <source>
        <strain evidence="2">CBS 11374</strain>
    </source>
</reference>
<dbReference type="Proteomes" id="UP001329825">
    <property type="component" value="Chromosome 6"/>
</dbReference>
<dbReference type="EMBL" id="CP141886">
    <property type="protein sequence ID" value="WRT67943.1"/>
    <property type="molecule type" value="Genomic_DNA"/>
</dbReference>
<keyword evidence="3" id="KW-1185">Reference proteome</keyword>
<evidence type="ECO:0000313" key="2">
    <source>
        <dbReference type="EMBL" id="WRT67943.1"/>
    </source>
</evidence>
<sequence length="382" mass="42682">MSTASSSQMTLYLDSPSGDLENITLEPLSAIHPQLLDILRNVAPVLLLRVSEAFYENLLPGLYGELVLNKDNVQAILCGLEKEEGRKRKAFELVRHLTIEDIEVLDYLSNTISDSSSSSSSSSSSKSTPESRSNLDNIQLVDNERPPKTINLDDERNPKSGLITNSLNEQCIFPNIDELHLPSSFLKSINRITISNHQNSDALLNSPRAGEINNRLNRYSSILFKTVKPKSAHLDLTFDIRVDEYWAFDSTFLTLLRNYSLDSGGSSVISISSSTSPSPSTELHITTMLPSDNPEKGYIPHGIQLPCKVKFTGPNLSPRYLAKLVRDHYDIHTSREVYPPILYQVQDVQGVQRELTSMVENRTRVPICLLLDERDGGVIVQE</sequence>
<feature type="compositionally biased region" description="Basic and acidic residues" evidence="1">
    <location>
        <begin position="142"/>
        <end position="158"/>
    </location>
</feature>
<accession>A0ABZ1D1P6</accession>
<gene>
    <name evidence="2" type="ORF">IL334_004917</name>
</gene>
<dbReference type="RefSeq" id="XP_062792683.1">
    <property type="nucleotide sequence ID" value="XM_062936632.1"/>
</dbReference>
<dbReference type="GeneID" id="87957048"/>
<feature type="region of interest" description="Disordered" evidence="1">
    <location>
        <begin position="113"/>
        <end position="158"/>
    </location>
</feature>
<organism evidence="2 3">
    <name type="scientific">Kwoniella shivajii</name>
    <dbReference type="NCBI Taxonomy" id="564305"/>
    <lineage>
        <taxon>Eukaryota</taxon>
        <taxon>Fungi</taxon>
        <taxon>Dikarya</taxon>
        <taxon>Basidiomycota</taxon>
        <taxon>Agaricomycotina</taxon>
        <taxon>Tremellomycetes</taxon>
        <taxon>Tremellales</taxon>
        <taxon>Cryptococcaceae</taxon>
        <taxon>Kwoniella</taxon>
    </lineage>
</organism>
<protein>
    <submittedName>
        <fullName evidence="2">Uncharacterized protein</fullName>
    </submittedName>
</protein>
<evidence type="ECO:0000313" key="3">
    <source>
        <dbReference type="Proteomes" id="UP001329825"/>
    </source>
</evidence>
<evidence type="ECO:0000256" key="1">
    <source>
        <dbReference type="SAM" id="MobiDB-lite"/>
    </source>
</evidence>
<feature type="compositionally biased region" description="Low complexity" evidence="1">
    <location>
        <begin position="113"/>
        <end position="132"/>
    </location>
</feature>
<proteinExistence type="predicted"/>
<name>A0ABZ1D1P6_9TREE</name>